<dbReference type="Gene3D" id="3.30.200.20">
    <property type="entry name" value="Phosphorylase Kinase, domain 1"/>
    <property type="match status" value="1"/>
</dbReference>
<dbReference type="PANTHER" id="PTHR43289">
    <property type="entry name" value="MITOGEN-ACTIVATED PROTEIN KINASE KINASE KINASE 20-RELATED"/>
    <property type="match status" value="1"/>
</dbReference>
<comment type="similarity">
    <text evidence="1">Belongs to the leucine-binding protein family.</text>
</comment>
<keyword evidence="3" id="KW-0732">Signal</keyword>
<dbReference type="Gene3D" id="3.40.50.2300">
    <property type="match status" value="2"/>
</dbReference>
<dbReference type="InterPro" id="IPR011009">
    <property type="entry name" value="Kinase-like_dom_sf"/>
</dbReference>
<evidence type="ECO:0000259" key="9">
    <source>
        <dbReference type="PROSITE" id="PS50011"/>
    </source>
</evidence>
<dbReference type="PROSITE" id="PS00107">
    <property type="entry name" value="PROTEIN_KINASE_ATP"/>
    <property type="match status" value="1"/>
</dbReference>
<dbReference type="GO" id="GO:0005524">
    <property type="term" value="F:ATP binding"/>
    <property type="evidence" value="ECO:0007669"/>
    <property type="project" value="UniProtKB-UniRule"/>
</dbReference>
<dbReference type="RefSeq" id="WP_121887092.1">
    <property type="nucleotide sequence ID" value="NZ_PENI01000001.1"/>
</dbReference>
<evidence type="ECO:0000259" key="10">
    <source>
        <dbReference type="PROSITE" id="PS50206"/>
    </source>
</evidence>
<dbReference type="GO" id="GO:0004674">
    <property type="term" value="F:protein serine/threonine kinase activity"/>
    <property type="evidence" value="ECO:0007669"/>
    <property type="project" value="UniProtKB-KW"/>
</dbReference>
<feature type="compositionally biased region" description="Low complexity" evidence="8">
    <location>
        <begin position="301"/>
        <end position="310"/>
    </location>
</feature>
<reference evidence="11 12" key="1">
    <citation type="submission" date="2017-11" db="EMBL/GenBank/DDBJ databases">
        <title>Draft genome of actinobacteria isolated from guarana (Paullinia cupana (Mart.) Ducke.</title>
        <authorList>
            <person name="Siqueira K.A."/>
            <person name="Liotti R.G."/>
            <person name="Mendes T.A.O."/>
            <person name="Soares M.A."/>
        </authorList>
    </citation>
    <scope>NUCLEOTIDE SEQUENCE [LARGE SCALE GENOMIC DNA]</scope>
    <source>
        <strain evidence="11 12">193</strain>
    </source>
</reference>
<proteinExistence type="inferred from homology"/>
<evidence type="ECO:0000256" key="8">
    <source>
        <dbReference type="SAM" id="MobiDB-lite"/>
    </source>
</evidence>
<organism evidence="11 12">
    <name type="scientific">Streptomyces shenzhenensis</name>
    <dbReference type="NCBI Taxonomy" id="943815"/>
    <lineage>
        <taxon>Bacteria</taxon>
        <taxon>Bacillati</taxon>
        <taxon>Actinomycetota</taxon>
        <taxon>Actinomycetes</taxon>
        <taxon>Kitasatosporales</taxon>
        <taxon>Streptomycetaceae</taxon>
        <taxon>Streptomyces</taxon>
    </lineage>
</organism>
<keyword evidence="4 7" id="KW-0547">Nucleotide-binding</keyword>
<dbReference type="InterPro" id="IPR028081">
    <property type="entry name" value="Leu-bd"/>
</dbReference>
<protein>
    <submittedName>
        <fullName evidence="11">Serine/threonine protein kinase</fullName>
    </submittedName>
</protein>
<dbReference type="InterPro" id="IPR000719">
    <property type="entry name" value="Prot_kinase_dom"/>
</dbReference>
<evidence type="ECO:0000256" key="5">
    <source>
        <dbReference type="ARBA" id="ARBA00022777"/>
    </source>
</evidence>
<dbReference type="InterPro" id="IPR008271">
    <property type="entry name" value="Ser/Thr_kinase_AS"/>
</dbReference>
<dbReference type="Gene3D" id="1.10.510.10">
    <property type="entry name" value="Transferase(Phosphotransferase) domain 1"/>
    <property type="match status" value="1"/>
</dbReference>
<feature type="region of interest" description="Disordered" evidence="8">
    <location>
        <begin position="294"/>
        <end position="317"/>
    </location>
</feature>
<keyword evidence="11" id="KW-0723">Serine/threonine-protein kinase</keyword>
<dbReference type="InterPro" id="IPR001763">
    <property type="entry name" value="Rhodanese-like_dom"/>
</dbReference>
<dbReference type="CDD" id="cd14014">
    <property type="entry name" value="STKc_PknB_like"/>
    <property type="match status" value="1"/>
</dbReference>
<dbReference type="Pfam" id="PF00069">
    <property type="entry name" value="Pkinase"/>
    <property type="match status" value="1"/>
</dbReference>
<dbReference type="EMBL" id="PENI01000001">
    <property type="protein sequence ID" value="RMB87421.1"/>
    <property type="molecule type" value="Genomic_DNA"/>
</dbReference>
<keyword evidence="12" id="KW-1185">Reference proteome</keyword>
<dbReference type="OrthoDB" id="9762169at2"/>
<dbReference type="Pfam" id="PF13458">
    <property type="entry name" value="Peripla_BP_6"/>
    <property type="match status" value="1"/>
</dbReference>
<evidence type="ECO:0000313" key="11">
    <source>
        <dbReference type="EMBL" id="RMB87421.1"/>
    </source>
</evidence>
<feature type="binding site" evidence="7">
    <location>
        <position position="43"/>
    </location>
    <ligand>
        <name>ATP</name>
        <dbReference type="ChEBI" id="CHEBI:30616"/>
    </ligand>
</feature>
<feature type="domain" description="Rhodanese" evidence="10">
    <location>
        <begin position="554"/>
        <end position="605"/>
    </location>
</feature>
<keyword evidence="2" id="KW-0808">Transferase</keyword>
<keyword evidence="6 7" id="KW-0067">ATP-binding</keyword>
<dbReference type="InterPro" id="IPR028082">
    <property type="entry name" value="Peripla_BP_I"/>
</dbReference>
<dbReference type="InterPro" id="IPR017441">
    <property type="entry name" value="Protein_kinase_ATP_BS"/>
</dbReference>
<dbReference type="SUPFAM" id="SSF53822">
    <property type="entry name" value="Periplasmic binding protein-like I"/>
    <property type="match status" value="1"/>
</dbReference>
<dbReference type="PROSITE" id="PS00108">
    <property type="entry name" value="PROTEIN_KINASE_ST"/>
    <property type="match status" value="1"/>
</dbReference>
<name>A0A3M0ID23_9ACTN</name>
<evidence type="ECO:0000256" key="3">
    <source>
        <dbReference type="ARBA" id="ARBA00022729"/>
    </source>
</evidence>
<dbReference type="PROSITE" id="PS50206">
    <property type="entry name" value="RHODANESE_3"/>
    <property type="match status" value="1"/>
</dbReference>
<evidence type="ECO:0000313" key="12">
    <source>
        <dbReference type="Proteomes" id="UP000270471"/>
    </source>
</evidence>
<evidence type="ECO:0000256" key="7">
    <source>
        <dbReference type="PROSITE-ProRule" id="PRU10141"/>
    </source>
</evidence>
<gene>
    <name evidence="11" type="ORF">CTZ28_00085</name>
</gene>
<dbReference type="SUPFAM" id="SSF56112">
    <property type="entry name" value="Protein kinase-like (PK-like)"/>
    <property type="match status" value="1"/>
</dbReference>
<dbReference type="PROSITE" id="PS50011">
    <property type="entry name" value="PROTEIN_KINASE_DOM"/>
    <property type="match status" value="1"/>
</dbReference>
<dbReference type="SMART" id="SM00220">
    <property type="entry name" value="S_TKc"/>
    <property type="match status" value="1"/>
</dbReference>
<dbReference type="AlphaFoldDB" id="A0A3M0ID23"/>
<sequence length="714" mass="73565">MRPLTGADPESIGGYRLLARIGAGGMGVVYLGRSAGGALAAVKVIRAEHAADAGFRARFHREAAAAARVDGRWTTPVTAADPEAPEPWLATVFVPGPSLAEIVGGHGPLPPGAVRALGARLADALAAVHAAGLVHRDVKPGNVLLALDGPRLIDFGIARASGATALTATDVIVGTPGYLSPEQARVREEGVGAPSDVFSLGCLLGYAASGRPPFGAGGAAGVLYRTIHEAPDLDGVPDEALRALIARCLAKDPAGRPTVPELRAALGDFASDDWLPPGLPAVIAERSAEVLNLPERERAAPADTAAAGTAPEERSAPGRRRLLTLGAAAGVLAAGGGAWLVSGRRTGSTDEPAGPRPARTIAVQADLTGPGRALGTAVERGARLAVEQHNTRADRGFDLALTVLDDRGDPDRAGKLARRLVADGRVCAVVGPTSDATALAVRDTYNRAPVPMVTAWAGTDALYNTASVTEPGVFQVRPADSTVDAPLVRYLTSVEPVTRTALIDDRATRDYSWLIAKSLTAAPPSGGSVTRYPVAADTDDFGAVAARAARAEAVVYCGGSPRRAAACARALRAAGFTGTAAATEPVLDPVFLDAAGAAAEGWVFSATFVDPARLEPAAGFVRSYRRRYGVHEAARGAAEAYDVAGLVAFALTVVGTGPVDTGTLVHRLRSLSYRGVTRTIVFRSDTGVVQMNPGLFLWRVTDGAPMFLGQYQDV</sequence>
<feature type="domain" description="Protein kinase" evidence="9">
    <location>
        <begin position="15"/>
        <end position="275"/>
    </location>
</feature>
<evidence type="ECO:0000256" key="2">
    <source>
        <dbReference type="ARBA" id="ARBA00022679"/>
    </source>
</evidence>
<dbReference type="Proteomes" id="UP000270471">
    <property type="component" value="Unassembled WGS sequence"/>
</dbReference>
<accession>A0A3M0ID23</accession>
<evidence type="ECO:0000256" key="1">
    <source>
        <dbReference type="ARBA" id="ARBA00010062"/>
    </source>
</evidence>
<keyword evidence="5 11" id="KW-0418">Kinase</keyword>
<evidence type="ECO:0000256" key="6">
    <source>
        <dbReference type="ARBA" id="ARBA00022840"/>
    </source>
</evidence>
<dbReference type="PANTHER" id="PTHR43289:SF34">
    <property type="entry name" value="SERINE_THREONINE-PROTEIN KINASE YBDM-RELATED"/>
    <property type="match status" value="1"/>
</dbReference>
<comment type="caution">
    <text evidence="11">The sequence shown here is derived from an EMBL/GenBank/DDBJ whole genome shotgun (WGS) entry which is preliminary data.</text>
</comment>
<evidence type="ECO:0000256" key="4">
    <source>
        <dbReference type="ARBA" id="ARBA00022741"/>
    </source>
</evidence>